<evidence type="ECO:0000259" key="11">
    <source>
        <dbReference type="Pfam" id="PF07565"/>
    </source>
</evidence>
<evidence type="ECO:0000256" key="7">
    <source>
        <dbReference type="ARBA" id="ARBA00023065"/>
    </source>
</evidence>
<dbReference type="Gene3D" id="3.40.930.10">
    <property type="entry name" value="Mannitol-specific EII, Chain A"/>
    <property type="match status" value="1"/>
</dbReference>
<evidence type="ECO:0000256" key="5">
    <source>
        <dbReference type="ARBA" id="ARBA00022692"/>
    </source>
</evidence>
<dbReference type="GO" id="GO:0008509">
    <property type="term" value="F:monoatomic anion transmembrane transporter activity"/>
    <property type="evidence" value="ECO:0007669"/>
    <property type="project" value="InterPro"/>
</dbReference>
<feature type="transmembrane region" description="Helical" evidence="9">
    <location>
        <begin position="502"/>
        <end position="521"/>
    </location>
</feature>
<dbReference type="GO" id="GO:0051453">
    <property type="term" value="P:regulation of intracellular pH"/>
    <property type="evidence" value="ECO:0007669"/>
    <property type="project" value="TreeGrafter"/>
</dbReference>
<evidence type="ECO:0000313" key="14">
    <source>
        <dbReference type="Proteomes" id="UP000070412"/>
    </source>
</evidence>
<evidence type="ECO:0000256" key="9">
    <source>
        <dbReference type="SAM" id="Phobius"/>
    </source>
</evidence>
<evidence type="ECO:0000256" key="2">
    <source>
        <dbReference type="ARBA" id="ARBA00010993"/>
    </source>
</evidence>
<evidence type="ECO:0000313" key="13">
    <source>
        <dbReference type="EnsemblMetazoa" id="KAF7493914.1"/>
    </source>
</evidence>
<dbReference type="OrthoDB" id="1735926at2759"/>
<dbReference type="PANTHER" id="PTHR11453:SF36">
    <property type="entry name" value="ANION EXCHANGE PROTEIN"/>
    <property type="match status" value="1"/>
</dbReference>
<dbReference type="AlphaFoldDB" id="A0A834RAH5"/>
<gene>
    <name evidence="12" type="ORF">SSS_8401</name>
</gene>
<comment type="similarity">
    <text evidence="2">Belongs to the anion exchanger (TC 2.A.31) family.</text>
</comment>
<dbReference type="InterPro" id="IPR016152">
    <property type="entry name" value="PTrfase/Anion_transptr"/>
</dbReference>
<keyword evidence="6 9" id="KW-1133">Transmembrane helix</keyword>
<dbReference type="InterPro" id="IPR003020">
    <property type="entry name" value="HCO3_transpt_euk"/>
</dbReference>
<feature type="domain" description="Bicarbonate transporter-like transmembrane" evidence="10">
    <location>
        <begin position="431"/>
        <end position="598"/>
    </location>
</feature>
<organism evidence="12">
    <name type="scientific">Sarcoptes scabiei</name>
    <name type="common">Itch mite</name>
    <name type="synonym">Acarus scabiei</name>
    <dbReference type="NCBI Taxonomy" id="52283"/>
    <lineage>
        <taxon>Eukaryota</taxon>
        <taxon>Metazoa</taxon>
        <taxon>Ecdysozoa</taxon>
        <taxon>Arthropoda</taxon>
        <taxon>Chelicerata</taxon>
        <taxon>Arachnida</taxon>
        <taxon>Acari</taxon>
        <taxon>Acariformes</taxon>
        <taxon>Sarcoptiformes</taxon>
        <taxon>Astigmata</taxon>
        <taxon>Psoroptidia</taxon>
        <taxon>Sarcoptoidea</taxon>
        <taxon>Sarcoptidae</taxon>
        <taxon>Sarcoptinae</taxon>
        <taxon>Sarcoptes</taxon>
    </lineage>
</organism>
<dbReference type="InterPro" id="IPR013769">
    <property type="entry name" value="Band3_cytoplasmic_dom"/>
</dbReference>
<dbReference type="GO" id="GO:0008510">
    <property type="term" value="F:sodium:bicarbonate symporter activity"/>
    <property type="evidence" value="ECO:0007669"/>
    <property type="project" value="TreeGrafter"/>
</dbReference>
<evidence type="ECO:0000313" key="12">
    <source>
        <dbReference type="EMBL" id="KAF7493914.1"/>
    </source>
</evidence>
<name>A0A834RAH5_SARSC</name>
<reference evidence="12" key="2">
    <citation type="submission" date="2020-01" db="EMBL/GenBank/DDBJ databases">
        <authorList>
            <person name="Korhonen P.K.K."/>
            <person name="Guangxu M.G."/>
            <person name="Wang T.W."/>
            <person name="Stroehlein A.J.S."/>
            <person name="Young N.D."/>
            <person name="Ang C.-S.A."/>
            <person name="Fernando D.W.F."/>
            <person name="Lu H.L."/>
            <person name="Taylor S.T."/>
            <person name="Ehtesham M.E.M."/>
            <person name="Najaraj S.H.N."/>
            <person name="Harsha G.H.G."/>
            <person name="Madugundu A.M."/>
            <person name="Renuse S.R."/>
            <person name="Holt D.H."/>
            <person name="Pandey A.P."/>
            <person name="Papenfuss A.P."/>
            <person name="Gasser R.B.G."/>
            <person name="Fischer K.F."/>
        </authorList>
    </citation>
    <scope>NUCLEOTIDE SEQUENCE</scope>
    <source>
        <strain evidence="12">SSS_KF_BRIS2020</strain>
    </source>
</reference>
<feature type="domain" description="Band 3 cytoplasmic" evidence="11">
    <location>
        <begin position="207"/>
        <end position="281"/>
    </location>
</feature>
<evidence type="ECO:0000256" key="3">
    <source>
        <dbReference type="ARBA" id="ARBA00022448"/>
    </source>
</evidence>
<evidence type="ECO:0000259" key="10">
    <source>
        <dbReference type="Pfam" id="PF00955"/>
    </source>
</evidence>
<feature type="transmembrane region" description="Helical" evidence="9">
    <location>
        <begin position="567"/>
        <end position="587"/>
    </location>
</feature>
<sequence length="598" mass="68177">MSSEDEPSRSLQMKMDVKLKLNDRNLSQTSTEIPIESRASIQSQQSQQDDFAIFSELLLLCSSKDGQSLSWKEIARWVKYEENVEANGTRWSKPYVSTVNVSSFHDLRESFRYGLIIFDSDAYNFENIVEEFCDRIYRKNLCTNENVQKIANILLSEKHHLFQKKKTLMRSLADIRQHSSNNFLKLYLDPQFNDAFMRKLPDNAVSNNILIGNMTEVSIPTKFIYIYLGPKQTTGINSIQIGRALATLMSDKHSKHKIGSLIQALNDFLNESQILPPNLWNPDTRIEPPDKCPKNLATNSNRGPIEKMLQINTNHTLHLNPKTILECVCMLNETNLLLKNTLPHDARVECLQLGGTLFGTGFKLKSFIETRYFTSMIRQTVSDFAVPIAIVLMTSLDYYCGLSTPNYNFHTGNSSDHFDFYGSTNYCCDKNRKENKLKKGCGYHLDLFILSILIAICSIFGLPWFVAATVLSITHVNSLKMVSQTAAPGDRPEFLGVREQRITQIGIFSLCGLSICFTPILQQIPMAVLYGVFLYMGISSLQGSQISDNFYATKISTRLYVLRRVKMYRVHFFTLIQVICFIFLWVVKSSKPISIAFP</sequence>
<keyword evidence="8 9" id="KW-0472">Membrane</keyword>
<keyword evidence="4" id="KW-1003">Cell membrane</keyword>
<feature type="transmembrane region" description="Helical" evidence="9">
    <location>
        <begin position="527"/>
        <end position="546"/>
    </location>
</feature>
<evidence type="ECO:0000256" key="8">
    <source>
        <dbReference type="ARBA" id="ARBA00023136"/>
    </source>
</evidence>
<keyword evidence="5 9" id="KW-0812">Transmembrane</keyword>
<evidence type="ECO:0000256" key="6">
    <source>
        <dbReference type="ARBA" id="ARBA00022989"/>
    </source>
</evidence>
<feature type="transmembrane region" description="Helical" evidence="9">
    <location>
        <begin position="447"/>
        <end position="471"/>
    </location>
</feature>
<keyword evidence="14" id="KW-1185">Reference proteome</keyword>
<proteinExistence type="inferred from homology"/>
<dbReference type="EnsemblMetazoa" id="SSS_8401s_mrna">
    <property type="protein sequence ID" value="KAF7493914.1"/>
    <property type="gene ID" value="SSS_8401"/>
</dbReference>
<dbReference type="GO" id="GO:0005452">
    <property type="term" value="F:solute:inorganic anion antiporter activity"/>
    <property type="evidence" value="ECO:0007669"/>
    <property type="project" value="InterPro"/>
</dbReference>
<dbReference type="Pfam" id="PF00955">
    <property type="entry name" value="HCO3_cotransp"/>
    <property type="match status" value="2"/>
</dbReference>
<dbReference type="InterPro" id="IPR011531">
    <property type="entry name" value="HCO3_transpt-like_TM_dom"/>
</dbReference>
<accession>A0A834RAH5</accession>
<reference evidence="13" key="3">
    <citation type="submission" date="2022-06" db="UniProtKB">
        <authorList>
            <consortium name="EnsemblMetazoa"/>
        </authorList>
    </citation>
    <scope>IDENTIFICATION</scope>
</reference>
<feature type="domain" description="Band 3 cytoplasmic" evidence="11">
    <location>
        <begin position="53"/>
        <end position="181"/>
    </location>
</feature>
<evidence type="ECO:0000256" key="4">
    <source>
        <dbReference type="ARBA" id="ARBA00022475"/>
    </source>
</evidence>
<dbReference type="Pfam" id="PF07565">
    <property type="entry name" value="Band_3_cyto"/>
    <property type="match status" value="2"/>
</dbReference>
<evidence type="ECO:0000256" key="1">
    <source>
        <dbReference type="ARBA" id="ARBA00004651"/>
    </source>
</evidence>
<protein>
    <submittedName>
        <fullName evidence="12">Electroneutral sodium bicarbonate exchanger 1</fullName>
    </submittedName>
</protein>
<dbReference type="PANTHER" id="PTHR11453">
    <property type="entry name" value="ANION EXCHANGE PROTEIN"/>
    <property type="match status" value="1"/>
</dbReference>
<comment type="subcellular location">
    <subcellularLocation>
        <location evidence="1">Cell membrane</location>
        <topology evidence="1">Multi-pass membrane protein</topology>
    </subcellularLocation>
</comment>
<dbReference type="SUPFAM" id="SSF55804">
    <property type="entry name" value="Phoshotransferase/anion transport protein"/>
    <property type="match status" value="1"/>
</dbReference>
<dbReference type="EMBL" id="WVUK01000054">
    <property type="protein sequence ID" value="KAF7493914.1"/>
    <property type="molecule type" value="Genomic_DNA"/>
</dbReference>
<keyword evidence="3" id="KW-0813">Transport</keyword>
<dbReference type="GO" id="GO:0005886">
    <property type="term" value="C:plasma membrane"/>
    <property type="evidence" value="ECO:0007669"/>
    <property type="project" value="UniProtKB-SubCell"/>
</dbReference>
<reference evidence="14" key="1">
    <citation type="journal article" date="2020" name="PLoS Negl. Trop. Dis.">
        <title>High-quality nuclear genome for Sarcoptes scabiei-A critical resource for a neglected parasite.</title>
        <authorList>
            <person name="Korhonen P.K."/>
            <person name="Gasser R.B."/>
            <person name="Ma G."/>
            <person name="Wang T."/>
            <person name="Stroehlein A.J."/>
            <person name="Young N.D."/>
            <person name="Ang C.S."/>
            <person name="Fernando D.D."/>
            <person name="Lu H.C."/>
            <person name="Taylor S."/>
            <person name="Reynolds S.L."/>
            <person name="Mofiz E."/>
            <person name="Najaraj S.H."/>
            <person name="Gowda H."/>
            <person name="Madugundu A."/>
            <person name="Renuse S."/>
            <person name="Holt D."/>
            <person name="Pandey A."/>
            <person name="Papenfuss A.T."/>
            <person name="Fischer K."/>
        </authorList>
    </citation>
    <scope>NUCLEOTIDE SEQUENCE [LARGE SCALE GENOMIC DNA]</scope>
</reference>
<keyword evidence="7" id="KW-0406">Ion transport</keyword>
<dbReference type="Proteomes" id="UP000070412">
    <property type="component" value="Unassembled WGS sequence"/>
</dbReference>
<feature type="domain" description="Bicarbonate transporter-like transmembrane" evidence="10">
    <location>
        <begin position="299"/>
        <end position="411"/>
    </location>
</feature>